<sequence>MRKILIIFMLVLVASFSMANFFRPDIRPGYGVTSTGWLSDYFEPLKGTNMDTPVYYMDSGVPGPTFLLMGGTHSMEIAGTVAATIFIENASVKSGRIIVLPFGNSSAASIGTVFYPNQPDHFLQIESKTGPRFLVYGDRNTDIEDQGVPDPDVYVHYQSGQELPGYESRNLNRNFPGR</sequence>
<evidence type="ECO:0000313" key="3">
    <source>
        <dbReference type="Proteomes" id="UP000054092"/>
    </source>
</evidence>
<name>A0A117M1I8_9BACT</name>
<dbReference type="EMBL" id="LGGP01000277">
    <property type="protein sequence ID" value="KUK79272.1"/>
    <property type="molecule type" value="Genomic_DNA"/>
</dbReference>
<feature type="signal peptide" evidence="1">
    <location>
        <begin position="1"/>
        <end position="19"/>
    </location>
</feature>
<evidence type="ECO:0000313" key="2">
    <source>
        <dbReference type="EMBL" id="KUK79272.1"/>
    </source>
</evidence>
<accession>A0A117M1I8</accession>
<keyword evidence="1" id="KW-0732">Signal</keyword>
<dbReference type="AlphaFoldDB" id="A0A117M1I8"/>
<comment type="caution">
    <text evidence="2">The sequence shown here is derived from an EMBL/GenBank/DDBJ whole genome shotgun (WGS) entry which is preliminary data.</text>
</comment>
<feature type="non-terminal residue" evidence="2">
    <location>
        <position position="178"/>
    </location>
</feature>
<reference evidence="3" key="1">
    <citation type="journal article" date="2015" name="MBio">
        <title>Genome-Resolved Metagenomic Analysis Reveals Roles for Candidate Phyla and Other Microbial Community Members in Biogeochemical Transformations in Oil Reservoirs.</title>
        <authorList>
            <person name="Hu P."/>
            <person name="Tom L."/>
            <person name="Singh A."/>
            <person name="Thomas B.C."/>
            <person name="Baker B.J."/>
            <person name="Piceno Y.M."/>
            <person name="Andersen G.L."/>
            <person name="Banfield J.F."/>
        </authorList>
    </citation>
    <scope>NUCLEOTIDE SEQUENCE [LARGE SCALE GENOMIC DNA]</scope>
</reference>
<dbReference type="SUPFAM" id="SSF53187">
    <property type="entry name" value="Zn-dependent exopeptidases"/>
    <property type="match status" value="1"/>
</dbReference>
<dbReference type="Proteomes" id="UP000054092">
    <property type="component" value="Unassembled WGS sequence"/>
</dbReference>
<evidence type="ECO:0000256" key="1">
    <source>
        <dbReference type="SAM" id="SignalP"/>
    </source>
</evidence>
<protein>
    <submittedName>
        <fullName evidence="2">Succinylglutamate desuccinylase/aspartoacylase (Modular protein)</fullName>
    </submittedName>
</protein>
<organism evidence="2 3">
    <name type="scientific">Mesotoga prima</name>
    <dbReference type="NCBI Taxonomy" id="1184387"/>
    <lineage>
        <taxon>Bacteria</taxon>
        <taxon>Thermotogati</taxon>
        <taxon>Thermotogota</taxon>
        <taxon>Thermotogae</taxon>
        <taxon>Kosmotogales</taxon>
        <taxon>Kosmotogaceae</taxon>
        <taxon>Mesotoga</taxon>
    </lineage>
</organism>
<proteinExistence type="predicted"/>
<gene>
    <name evidence="2" type="ORF">XD94_1432</name>
</gene>
<feature type="chain" id="PRO_5007150977" evidence="1">
    <location>
        <begin position="20"/>
        <end position="178"/>
    </location>
</feature>
<dbReference type="Gene3D" id="3.40.630.10">
    <property type="entry name" value="Zn peptidases"/>
    <property type="match status" value="1"/>
</dbReference>